<evidence type="ECO:0000256" key="1">
    <source>
        <dbReference type="ARBA" id="ARBA00022630"/>
    </source>
</evidence>
<evidence type="ECO:0000256" key="3">
    <source>
        <dbReference type="ARBA" id="ARBA00023002"/>
    </source>
</evidence>
<dbReference type="Proteomes" id="UP000234951">
    <property type="component" value="Unassembled WGS sequence"/>
</dbReference>
<keyword evidence="1" id="KW-0285">Flavoprotein</keyword>
<dbReference type="Gene3D" id="3.30.465.10">
    <property type="match status" value="1"/>
</dbReference>
<dbReference type="Gene3D" id="3.30.43.10">
    <property type="entry name" value="Uridine Diphospho-n-acetylenolpyruvylglucosamine Reductase, domain 2"/>
    <property type="match status" value="1"/>
</dbReference>
<dbReference type="PANTHER" id="PTHR42659:SF2">
    <property type="entry name" value="XANTHINE DEHYDROGENASE SUBUNIT C-RELATED"/>
    <property type="match status" value="1"/>
</dbReference>
<dbReference type="Pfam" id="PF03450">
    <property type="entry name" value="CO_deh_flav_C"/>
    <property type="match status" value="1"/>
</dbReference>
<dbReference type="InterPro" id="IPR051312">
    <property type="entry name" value="Diverse_Substr_Oxidored"/>
</dbReference>
<dbReference type="InterPro" id="IPR036318">
    <property type="entry name" value="FAD-bd_PCMH-like_sf"/>
</dbReference>
<dbReference type="OrthoDB" id="9774454at2"/>
<dbReference type="PROSITE" id="PS51387">
    <property type="entry name" value="FAD_PCMH"/>
    <property type="match status" value="1"/>
</dbReference>
<evidence type="ECO:0000259" key="4">
    <source>
        <dbReference type="PROSITE" id="PS51387"/>
    </source>
</evidence>
<keyword evidence="2" id="KW-0274">FAD</keyword>
<evidence type="ECO:0000313" key="8">
    <source>
        <dbReference type="Proteomes" id="UP000235114"/>
    </source>
</evidence>
<organism evidence="5 7">
    <name type="scientific">Bacillus canaveralius</name>
    <dbReference type="NCBI Taxonomy" id="1403243"/>
    <lineage>
        <taxon>Bacteria</taxon>
        <taxon>Bacillati</taxon>
        <taxon>Bacillota</taxon>
        <taxon>Bacilli</taxon>
        <taxon>Bacillales</taxon>
        <taxon>Bacillaceae</taxon>
        <taxon>Bacillus</taxon>
    </lineage>
</organism>
<dbReference type="InterPro" id="IPR005107">
    <property type="entry name" value="CO_DH_flav_C"/>
</dbReference>
<evidence type="ECO:0000313" key="6">
    <source>
        <dbReference type="EMBL" id="PLR97002.1"/>
    </source>
</evidence>
<dbReference type="InterPro" id="IPR016167">
    <property type="entry name" value="FAD-bd_PCMH_sub1"/>
</dbReference>
<dbReference type="InterPro" id="IPR036683">
    <property type="entry name" value="CO_DH_flav_C_dom_sf"/>
</dbReference>
<reference evidence="6 8" key="2">
    <citation type="submission" date="2017-12" db="EMBL/GenBank/DDBJ databases">
        <title>Comparative Functional Genomics of Dry Heat Resistant strains isolated from the Viking Spacecraft.</title>
        <authorList>
            <person name="Seuylemezian A."/>
            <person name="Cooper K."/>
            <person name="Vaishampayan P."/>
        </authorList>
    </citation>
    <scope>NUCLEOTIDE SEQUENCE [LARGE SCALE GENOMIC DNA]</scope>
    <source>
        <strain evidence="6 8">ATCC 29669</strain>
    </source>
</reference>
<dbReference type="PANTHER" id="PTHR42659">
    <property type="entry name" value="XANTHINE DEHYDROGENASE SUBUNIT C-RELATED"/>
    <property type="match status" value="1"/>
</dbReference>
<dbReference type="InterPro" id="IPR002346">
    <property type="entry name" value="Mopterin_DH_FAD-bd"/>
</dbReference>
<dbReference type="InterPro" id="IPR016166">
    <property type="entry name" value="FAD-bd_PCMH"/>
</dbReference>
<reference evidence="5 7" key="1">
    <citation type="submission" date="2017-11" db="EMBL/GenBank/DDBJ databases">
        <title>Comparitive Functional Genomics of Dry Heat Resistant strains isolated from the Viking Spacecraft.</title>
        <authorList>
            <person name="Seuylemezian A."/>
            <person name="Cooper K."/>
            <person name="Vaishampayan P."/>
        </authorList>
    </citation>
    <scope>NUCLEOTIDE SEQUENCE [LARGE SCALE GENOMIC DNA]</scope>
    <source>
        <strain evidence="5 7">M4.6</strain>
    </source>
</reference>
<accession>A0A2N5GME3</accession>
<name>A0A2N5GME3_9BACI</name>
<sequence length="295" mass="32525">MVMLGSFDLTHAKSIDDAVELKAKFGGEAAFYAGGTELLQVLKEGLILYEQLISLRRLPDMNQIEFDEEQGVLRIGALTTHAEIAKSPLIRRYQAAFAELEDHIGNIRIRTSGTIGGNLAFAEPRSDPGAYLVAANASVYVRSLSDSRIIPMSDFWRGPFETSLDPGEVIMHIDVPILETHNGAAYKKFSVAEFPMAGVAVIVKLDEKKEKLAECRLVVAATNPIPTRLTSAEDLLVGESLEIVNREVEWWVDAARPEMDAVDDYDGSAEYKNHVVGVLLREAVQEAINRAREVN</sequence>
<protein>
    <recommendedName>
        <fullName evidence="4">FAD-binding PCMH-type domain-containing protein</fullName>
    </recommendedName>
</protein>
<dbReference type="SUPFAM" id="SSF55447">
    <property type="entry name" value="CO dehydrogenase flavoprotein C-terminal domain-like"/>
    <property type="match status" value="1"/>
</dbReference>
<dbReference type="SUPFAM" id="SSF56176">
    <property type="entry name" value="FAD-binding/transporter-associated domain-like"/>
    <property type="match status" value="1"/>
</dbReference>
<gene>
    <name evidence="5" type="ORF">CU635_11005</name>
    <name evidence="6" type="ORF">CVD25_10195</name>
</gene>
<dbReference type="EMBL" id="PGVA01000024">
    <property type="protein sequence ID" value="PLR82994.1"/>
    <property type="molecule type" value="Genomic_DNA"/>
</dbReference>
<dbReference type="GO" id="GO:0071949">
    <property type="term" value="F:FAD binding"/>
    <property type="evidence" value="ECO:0007669"/>
    <property type="project" value="InterPro"/>
</dbReference>
<dbReference type="GO" id="GO:0016491">
    <property type="term" value="F:oxidoreductase activity"/>
    <property type="evidence" value="ECO:0007669"/>
    <property type="project" value="UniProtKB-KW"/>
</dbReference>
<proteinExistence type="predicted"/>
<keyword evidence="8" id="KW-1185">Reference proteome</keyword>
<comment type="caution">
    <text evidence="5">The sequence shown here is derived from an EMBL/GenBank/DDBJ whole genome shotgun (WGS) entry which is preliminary data.</text>
</comment>
<dbReference type="SMART" id="SM01092">
    <property type="entry name" value="CO_deh_flav_C"/>
    <property type="match status" value="1"/>
</dbReference>
<evidence type="ECO:0000313" key="5">
    <source>
        <dbReference type="EMBL" id="PLR82994.1"/>
    </source>
</evidence>
<feature type="domain" description="FAD-binding PCMH-type" evidence="4">
    <location>
        <begin position="2"/>
        <end position="180"/>
    </location>
</feature>
<keyword evidence="3" id="KW-0560">Oxidoreductase</keyword>
<dbReference type="Gene3D" id="3.30.390.50">
    <property type="entry name" value="CO dehydrogenase flavoprotein, C-terminal domain"/>
    <property type="match status" value="1"/>
</dbReference>
<dbReference type="Pfam" id="PF00941">
    <property type="entry name" value="FAD_binding_5"/>
    <property type="match status" value="1"/>
</dbReference>
<dbReference type="Proteomes" id="UP000235114">
    <property type="component" value="Unassembled WGS sequence"/>
</dbReference>
<evidence type="ECO:0000313" key="7">
    <source>
        <dbReference type="Proteomes" id="UP000234951"/>
    </source>
</evidence>
<dbReference type="AlphaFoldDB" id="A0A2N5GME3"/>
<dbReference type="InterPro" id="IPR016169">
    <property type="entry name" value="FAD-bd_PCMH_sub2"/>
</dbReference>
<dbReference type="EMBL" id="PGVD01000028">
    <property type="protein sequence ID" value="PLR97002.1"/>
    <property type="molecule type" value="Genomic_DNA"/>
</dbReference>
<evidence type="ECO:0000256" key="2">
    <source>
        <dbReference type="ARBA" id="ARBA00022827"/>
    </source>
</evidence>